<evidence type="ECO:0000259" key="1">
    <source>
        <dbReference type="Pfam" id="PF19054"/>
    </source>
</evidence>
<sequence length="99" mass="10826">MLRGQLEHLLGLGARDDVTVQVVPRSVPNNPVLGEGLITLDFGAAAPRIAFKGSHAPATYYDHEEDTTPMFRAMDRLRELASSPEESVVLLSEKLRGVQ</sequence>
<organism evidence="2 3">
    <name type="scientific">Saccharopolyspora gregorii</name>
    <dbReference type="NCBI Taxonomy" id="33914"/>
    <lineage>
        <taxon>Bacteria</taxon>
        <taxon>Bacillati</taxon>
        <taxon>Actinomycetota</taxon>
        <taxon>Actinomycetes</taxon>
        <taxon>Pseudonocardiales</taxon>
        <taxon>Pseudonocardiaceae</taxon>
        <taxon>Saccharopolyspora</taxon>
    </lineage>
</organism>
<dbReference type="InterPro" id="IPR043917">
    <property type="entry name" value="DUF5753"/>
</dbReference>
<reference evidence="3" key="1">
    <citation type="journal article" date="2019" name="Int. J. Syst. Evol. Microbiol.">
        <title>The Global Catalogue of Microorganisms (GCM) 10K type strain sequencing project: providing services to taxonomists for standard genome sequencing and annotation.</title>
        <authorList>
            <consortium name="The Broad Institute Genomics Platform"/>
            <consortium name="The Broad Institute Genome Sequencing Center for Infectious Disease"/>
            <person name="Wu L."/>
            <person name="Ma J."/>
        </authorList>
    </citation>
    <scope>NUCLEOTIDE SEQUENCE [LARGE SCALE GENOMIC DNA]</scope>
    <source>
        <strain evidence="3">JCM 9687</strain>
    </source>
</reference>
<comment type="caution">
    <text evidence="2">The sequence shown here is derived from an EMBL/GenBank/DDBJ whole genome shotgun (WGS) entry which is preliminary data.</text>
</comment>
<accession>A0ABP6RYS6</accession>
<dbReference type="Proteomes" id="UP001500483">
    <property type="component" value="Unassembled WGS sequence"/>
</dbReference>
<protein>
    <recommendedName>
        <fullName evidence="1">DUF5753 domain-containing protein</fullName>
    </recommendedName>
</protein>
<proteinExistence type="predicted"/>
<evidence type="ECO:0000313" key="3">
    <source>
        <dbReference type="Proteomes" id="UP001500483"/>
    </source>
</evidence>
<feature type="domain" description="DUF5753" evidence="1">
    <location>
        <begin position="2"/>
        <end position="92"/>
    </location>
</feature>
<dbReference type="Pfam" id="PF19054">
    <property type="entry name" value="DUF5753"/>
    <property type="match status" value="1"/>
</dbReference>
<keyword evidence="3" id="KW-1185">Reference proteome</keyword>
<dbReference type="EMBL" id="BAAAYK010000038">
    <property type="protein sequence ID" value="GAA3363668.1"/>
    <property type="molecule type" value="Genomic_DNA"/>
</dbReference>
<gene>
    <name evidence="2" type="ORF">GCM10020366_56490</name>
</gene>
<name>A0ABP6RYS6_9PSEU</name>
<evidence type="ECO:0000313" key="2">
    <source>
        <dbReference type="EMBL" id="GAA3363668.1"/>
    </source>
</evidence>